<dbReference type="GO" id="GO:0006576">
    <property type="term" value="P:biogenic amine metabolic process"/>
    <property type="evidence" value="ECO:0007669"/>
    <property type="project" value="UniProtKB-ARBA"/>
</dbReference>
<dbReference type="GO" id="GO:0004356">
    <property type="term" value="F:glutamine synthetase activity"/>
    <property type="evidence" value="ECO:0007669"/>
    <property type="project" value="UniProtKB-EC"/>
</dbReference>
<feature type="domain" description="GS catalytic" evidence="8">
    <location>
        <begin position="124"/>
        <end position="462"/>
    </location>
</feature>
<dbReference type="FunFam" id="3.30.590.10:FF:000005">
    <property type="entry name" value="Probable glutamine synthetase"/>
    <property type="match status" value="1"/>
</dbReference>
<dbReference type="GO" id="GO:0006542">
    <property type="term" value="P:glutamine biosynthetic process"/>
    <property type="evidence" value="ECO:0007669"/>
    <property type="project" value="InterPro"/>
</dbReference>
<keyword evidence="4" id="KW-0067">ATP-binding</keyword>
<sequence length="462" mass="50424">MNNAAPIEDAKQYVDAFIKENDIKVFKIGAVDIDGLWRGKRLSAQYFSEAAHAAGTNICNILFGWDLHDTPIPGLTFTGWHTGYPDVNLRPDLTTLRVVPGEPGVASVICDLYQPDGTPLAISPRGVLQRVVDRANALGYDPICAYEFEFYLFEGSPRDLARGKWRDLEAITTGNHTYSVYRDTGTDYVIGEIRDRLAEQGVFIEASNSEHGAGQFEVNIHYGDAVRAADSALILKNTVKEIAAKHGLTATFMAKVNTEHAGSSGHVHQSLVSSDDGASVFANPADRTQLSETGMKYLAGLVAGTPDFTALYLPTINSYKRVEGGQWAGSSATWGFDNRTVAVRSIPSAGPAARVENRVPGADANPYLVLAANIASGLSGIENDMVAPEPITGNAYEQDAETSLRLPNTLAKATEVFAQSEVAKEYFGEEFVRHYVQTREWEIHSYATAVTDWEINRYIEHI</sequence>
<dbReference type="PANTHER" id="PTHR43785:SF12">
    <property type="entry name" value="TYPE-1 GLUTAMINE SYNTHETASE 2"/>
    <property type="match status" value="1"/>
</dbReference>
<dbReference type="Pfam" id="PF00120">
    <property type="entry name" value="Gln-synt_C"/>
    <property type="match status" value="1"/>
</dbReference>
<dbReference type="Proteomes" id="UP000537775">
    <property type="component" value="Unassembled WGS sequence"/>
</dbReference>
<dbReference type="InterPro" id="IPR036651">
    <property type="entry name" value="Gln_synt_N_sf"/>
</dbReference>
<dbReference type="GO" id="GO:0042402">
    <property type="term" value="P:biogenic amine catabolic process"/>
    <property type="evidence" value="ECO:0007669"/>
    <property type="project" value="UniProtKB-ARBA"/>
</dbReference>
<keyword evidence="2 9" id="KW-0436">Ligase</keyword>
<keyword evidence="3" id="KW-0547">Nucleotide-binding</keyword>
<evidence type="ECO:0000256" key="5">
    <source>
        <dbReference type="PROSITE-ProRule" id="PRU01330"/>
    </source>
</evidence>
<evidence type="ECO:0000313" key="10">
    <source>
        <dbReference type="Proteomes" id="UP000537775"/>
    </source>
</evidence>
<evidence type="ECO:0000259" key="8">
    <source>
        <dbReference type="PROSITE" id="PS51987"/>
    </source>
</evidence>
<dbReference type="Gene3D" id="3.10.20.70">
    <property type="entry name" value="Glutamine synthetase, N-terminal domain"/>
    <property type="match status" value="1"/>
</dbReference>
<evidence type="ECO:0000256" key="4">
    <source>
        <dbReference type="ARBA" id="ARBA00022840"/>
    </source>
</evidence>
<dbReference type="Gene3D" id="3.30.590.10">
    <property type="entry name" value="Glutamine synthetase/guanido kinase, catalytic domain"/>
    <property type="match status" value="1"/>
</dbReference>
<dbReference type="InterPro" id="IPR008147">
    <property type="entry name" value="Gln_synt_N"/>
</dbReference>
<dbReference type="SUPFAM" id="SSF54368">
    <property type="entry name" value="Glutamine synthetase, N-terminal domain"/>
    <property type="match status" value="1"/>
</dbReference>
<dbReference type="GO" id="GO:0005524">
    <property type="term" value="F:ATP binding"/>
    <property type="evidence" value="ECO:0007669"/>
    <property type="project" value="UniProtKB-KW"/>
</dbReference>
<dbReference type="InterPro" id="IPR008146">
    <property type="entry name" value="Gln_synth_cat_dom"/>
</dbReference>
<evidence type="ECO:0000313" key="9">
    <source>
        <dbReference type="EMBL" id="MBB6389961.1"/>
    </source>
</evidence>
<dbReference type="AlphaFoldDB" id="A0A7X0FM27"/>
<dbReference type="SUPFAM" id="SSF55931">
    <property type="entry name" value="Glutamine synthetase/guanido kinase"/>
    <property type="match status" value="1"/>
</dbReference>
<feature type="domain" description="GS beta-grasp" evidence="7">
    <location>
        <begin position="21"/>
        <end position="117"/>
    </location>
</feature>
<protein>
    <submittedName>
        <fullName evidence="9">Glutamine synthetase</fullName>
        <ecNumber evidence="9">6.3.1.2</ecNumber>
    </submittedName>
</protein>
<dbReference type="SMART" id="SM01230">
    <property type="entry name" value="Gln-synt_C"/>
    <property type="match status" value="1"/>
</dbReference>
<dbReference type="EMBL" id="JACHML010000001">
    <property type="protein sequence ID" value="MBB6389961.1"/>
    <property type="molecule type" value="Genomic_DNA"/>
</dbReference>
<keyword evidence="10" id="KW-1185">Reference proteome</keyword>
<comment type="similarity">
    <text evidence="1 5 6">Belongs to the glutamine synthetase family.</text>
</comment>
<dbReference type="InterPro" id="IPR014746">
    <property type="entry name" value="Gln_synth/guanido_kin_cat_dom"/>
</dbReference>
<accession>A0A7X0FM27</accession>
<evidence type="ECO:0000256" key="3">
    <source>
        <dbReference type="ARBA" id="ARBA00022741"/>
    </source>
</evidence>
<organism evidence="9 10">
    <name type="scientific">Microbacterium thalassium</name>
    <dbReference type="NCBI Taxonomy" id="362649"/>
    <lineage>
        <taxon>Bacteria</taxon>
        <taxon>Bacillati</taxon>
        <taxon>Actinomycetota</taxon>
        <taxon>Actinomycetes</taxon>
        <taxon>Micrococcales</taxon>
        <taxon>Microbacteriaceae</taxon>
        <taxon>Microbacterium</taxon>
    </lineage>
</organism>
<evidence type="ECO:0000256" key="6">
    <source>
        <dbReference type="RuleBase" id="RU000384"/>
    </source>
</evidence>
<comment type="caution">
    <text evidence="9">The sequence shown here is derived from an EMBL/GenBank/DDBJ whole genome shotgun (WGS) entry which is preliminary data.</text>
</comment>
<dbReference type="PROSITE" id="PS51986">
    <property type="entry name" value="GS_BETA_GRASP"/>
    <property type="match status" value="1"/>
</dbReference>
<dbReference type="RefSeq" id="WP_184749236.1">
    <property type="nucleotide sequence ID" value="NZ_BAAAJR010000008.1"/>
</dbReference>
<evidence type="ECO:0000256" key="1">
    <source>
        <dbReference type="ARBA" id="ARBA00009897"/>
    </source>
</evidence>
<reference evidence="9 10" key="1">
    <citation type="submission" date="2020-08" db="EMBL/GenBank/DDBJ databases">
        <title>Sequencing the genomes of 1000 actinobacteria strains.</title>
        <authorList>
            <person name="Klenk H.-P."/>
        </authorList>
    </citation>
    <scope>NUCLEOTIDE SEQUENCE [LARGE SCALE GENOMIC DNA]</scope>
    <source>
        <strain evidence="9 10">DSM 12511</strain>
    </source>
</reference>
<dbReference type="PANTHER" id="PTHR43785">
    <property type="entry name" value="GAMMA-GLUTAMYLPUTRESCINE SYNTHETASE"/>
    <property type="match status" value="1"/>
</dbReference>
<name>A0A7X0FM27_9MICO</name>
<dbReference type="PROSITE" id="PS51987">
    <property type="entry name" value="GS_CATALYTIC"/>
    <property type="match status" value="1"/>
</dbReference>
<evidence type="ECO:0000256" key="2">
    <source>
        <dbReference type="ARBA" id="ARBA00022598"/>
    </source>
</evidence>
<gene>
    <name evidence="9" type="ORF">HD594_000274</name>
</gene>
<evidence type="ECO:0000259" key="7">
    <source>
        <dbReference type="PROSITE" id="PS51986"/>
    </source>
</evidence>
<proteinExistence type="inferred from homology"/>
<dbReference type="EC" id="6.3.1.2" evidence="9"/>